<feature type="non-terminal residue" evidence="1">
    <location>
        <position position="124"/>
    </location>
</feature>
<organism evidence="1 2">
    <name type="scientific">Coemansia helicoidea</name>
    <dbReference type="NCBI Taxonomy" id="1286919"/>
    <lineage>
        <taxon>Eukaryota</taxon>
        <taxon>Fungi</taxon>
        <taxon>Fungi incertae sedis</taxon>
        <taxon>Zoopagomycota</taxon>
        <taxon>Kickxellomycotina</taxon>
        <taxon>Kickxellomycetes</taxon>
        <taxon>Kickxellales</taxon>
        <taxon>Kickxellaceae</taxon>
        <taxon>Coemansia</taxon>
    </lineage>
</organism>
<evidence type="ECO:0000313" key="2">
    <source>
        <dbReference type="Proteomes" id="UP001140087"/>
    </source>
</evidence>
<gene>
    <name evidence="1" type="ORF">H4R21_001419</name>
</gene>
<keyword evidence="2" id="KW-1185">Reference proteome</keyword>
<sequence>RPTSATRLTASTLLRAGSPRPGPSRAVLWSGPGRTWSARSRRRSRTTKAQNVSMLWRRPRLFSRACRSAHPPPSSPPTTRARAASPAVSATTPGSPRTTRPSSVPWADPTEGTWQVCWWPVAAA</sequence>
<dbReference type="Proteomes" id="UP001140087">
    <property type="component" value="Unassembled WGS sequence"/>
</dbReference>
<feature type="non-terminal residue" evidence="1">
    <location>
        <position position="1"/>
    </location>
</feature>
<proteinExistence type="predicted"/>
<reference evidence="1" key="1">
    <citation type="submission" date="2022-07" db="EMBL/GenBank/DDBJ databases">
        <title>Phylogenomic reconstructions and comparative analyses of Kickxellomycotina fungi.</title>
        <authorList>
            <person name="Reynolds N.K."/>
            <person name="Stajich J.E."/>
            <person name="Barry K."/>
            <person name="Grigoriev I.V."/>
            <person name="Crous P."/>
            <person name="Smith M.E."/>
        </authorList>
    </citation>
    <scope>NUCLEOTIDE SEQUENCE</scope>
    <source>
        <strain evidence="1">BCRC 34780</strain>
    </source>
</reference>
<protein>
    <submittedName>
        <fullName evidence="1">Uncharacterized protein</fullName>
    </submittedName>
</protein>
<name>A0ACC1LC78_9FUNG</name>
<evidence type="ECO:0000313" key="1">
    <source>
        <dbReference type="EMBL" id="KAJ2805020.1"/>
    </source>
</evidence>
<comment type="caution">
    <text evidence="1">The sequence shown here is derived from an EMBL/GenBank/DDBJ whole genome shotgun (WGS) entry which is preliminary data.</text>
</comment>
<dbReference type="EMBL" id="JANBUN010000289">
    <property type="protein sequence ID" value="KAJ2805020.1"/>
    <property type="molecule type" value="Genomic_DNA"/>
</dbReference>
<accession>A0ACC1LC78</accession>